<dbReference type="AlphaFoldDB" id="A0AAW0GX90"/>
<dbReference type="SUPFAM" id="SSF54928">
    <property type="entry name" value="RNA-binding domain, RBD"/>
    <property type="match status" value="1"/>
</dbReference>
<dbReference type="InterPro" id="IPR001878">
    <property type="entry name" value="Znf_CCHC"/>
</dbReference>
<gene>
    <name evidence="7" type="ORF">QCA50_001434</name>
</gene>
<dbReference type="PROSITE" id="PS50102">
    <property type="entry name" value="RRM"/>
    <property type="match status" value="1"/>
</dbReference>
<feature type="region of interest" description="Disordered" evidence="4">
    <location>
        <begin position="188"/>
        <end position="343"/>
    </location>
</feature>
<dbReference type="Pfam" id="PF00098">
    <property type="entry name" value="zf-CCHC"/>
    <property type="match status" value="1"/>
</dbReference>
<feature type="compositionally biased region" description="Basic and acidic residues" evidence="4">
    <location>
        <begin position="246"/>
        <end position="260"/>
    </location>
</feature>
<dbReference type="SMART" id="SM00343">
    <property type="entry name" value="ZnF_C2HC"/>
    <property type="match status" value="1"/>
</dbReference>
<evidence type="ECO:0008006" key="9">
    <source>
        <dbReference type="Google" id="ProtNLM"/>
    </source>
</evidence>
<evidence type="ECO:0000256" key="1">
    <source>
        <dbReference type="ARBA" id="ARBA00022884"/>
    </source>
</evidence>
<keyword evidence="2" id="KW-0863">Zinc-finger</keyword>
<keyword evidence="8" id="KW-1185">Reference proteome</keyword>
<dbReference type="PANTHER" id="PTHR21245">
    <property type="entry name" value="HETEROGENEOUS NUCLEAR RIBONUCLEOPROTEIN"/>
    <property type="match status" value="1"/>
</dbReference>
<keyword evidence="1 3" id="KW-0694">RNA-binding</keyword>
<dbReference type="InterPro" id="IPR035979">
    <property type="entry name" value="RBD_domain_sf"/>
</dbReference>
<accession>A0AAW0GX90</accession>
<evidence type="ECO:0000256" key="2">
    <source>
        <dbReference type="PROSITE-ProRule" id="PRU00047"/>
    </source>
</evidence>
<feature type="compositionally biased region" description="Pro residues" evidence="4">
    <location>
        <begin position="298"/>
        <end position="316"/>
    </location>
</feature>
<feature type="compositionally biased region" description="Basic and acidic residues" evidence="4">
    <location>
        <begin position="69"/>
        <end position="87"/>
    </location>
</feature>
<protein>
    <recommendedName>
        <fullName evidence="9">RNA-binding domain-containing protein</fullName>
    </recommendedName>
</protein>
<evidence type="ECO:0000313" key="7">
    <source>
        <dbReference type="EMBL" id="KAK7694254.1"/>
    </source>
</evidence>
<evidence type="ECO:0000259" key="5">
    <source>
        <dbReference type="PROSITE" id="PS50102"/>
    </source>
</evidence>
<feature type="domain" description="CCHC-type" evidence="6">
    <location>
        <begin position="174"/>
        <end position="189"/>
    </location>
</feature>
<dbReference type="PROSITE" id="PS50158">
    <property type="entry name" value="ZF_CCHC"/>
    <property type="match status" value="1"/>
</dbReference>
<dbReference type="Gene3D" id="3.30.70.330">
    <property type="match status" value="1"/>
</dbReference>
<name>A0AAW0GX90_9APHY</name>
<organism evidence="7 8">
    <name type="scientific">Cerrena zonata</name>
    <dbReference type="NCBI Taxonomy" id="2478898"/>
    <lineage>
        <taxon>Eukaryota</taxon>
        <taxon>Fungi</taxon>
        <taxon>Dikarya</taxon>
        <taxon>Basidiomycota</taxon>
        <taxon>Agaricomycotina</taxon>
        <taxon>Agaricomycetes</taxon>
        <taxon>Polyporales</taxon>
        <taxon>Cerrenaceae</taxon>
        <taxon>Cerrena</taxon>
    </lineage>
</organism>
<dbReference type="InterPro" id="IPR000504">
    <property type="entry name" value="RRM_dom"/>
</dbReference>
<dbReference type="GO" id="GO:0008270">
    <property type="term" value="F:zinc ion binding"/>
    <property type="evidence" value="ECO:0007669"/>
    <property type="project" value="UniProtKB-KW"/>
</dbReference>
<reference evidence="7 8" key="1">
    <citation type="submission" date="2022-09" db="EMBL/GenBank/DDBJ databases">
        <authorList>
            <person name="Palmer J.M."/>
        </authorList>
    </citation>
    <scope>NUCLEOTIDE SEQUENCE [LARGE SCALE GENOMIC DNA]</scope>
    <source>
        <strain evidence="7 8">DSM 7382</strain>
    </source>
</reference>
<feature type="compositionally biased region" description="Basic and acidic residues" evidence="4">
    <location>
        <begin position="15"/>
        <end position="24"/>
    </location>
</feature>
<feature type="compositionally biased region" description="Pro residues" evidence="4">
    <location>
        <begin position="329"/>
        <end position="343"/>
    </location>
</feature>
<keyword evidence="2" id="KW-0862">Zinc</keyword>
<evidence type="ECO:0000256" key="4">
    <source>
        <dbReference type="SAM" id="MobiDB-lite"/>
    </source>
</evidence>
<dbReference type="Pfam" id="PF00076">
    <property type="entry name" value="RRM_1"/>
    <property type="match status" value="1"/>
</dbReference>
<feature type="region of interest" description="Disordered" evidence="4">
    <location>
        <begin position="1"/>
        <end position="90"/>
    </location>
</feature>
<comment type="caution">
    <text evidence="7">The sequence shown here is derived from an EMBL/GenBank/DDBJ whole genome shotgun (WGS) entry which is preliminary data.</text>
</comment>
<evidence type="ECO:0000256" key="3">
    <source>
        <dbReference type="PROSITE-ProRule" id="PRU00176"/>
    </source>
</evidence>
<dbReference type="InterPro" id="IPR012677">
    <property type="entry name" value="Nucleotide-bd_a/b_plait_sf"/>
</dbReference>
<dbReference type="EMBL" id="JASBNA010000002">
    <property type="protein sequence ID" value="KAK7694254.1"/>
    <property type="molecule type" value="Genomic_DNA"/>
</dbReference>
<dbReference type="GO" id="GO:0003723">
    <property type="term" value="F:RNA binding"/>
    <property type="evidence" value="ECO:0007669"/>
    <property type="project" value="UniProtKB-UniRule"/>
</dbReference>
<feature type="domain" description="RRM" evidence="5">
    <location>
        <begin position="90"/>
        <end position="160"/>
    </location>
</feature>
<proteinExistence type="predicted"/>
<dbReference type="Proteomes" id="UP001385951">
    <property type="component" value="Unassembled WGS sequence"/>
</dbReference>
<feature type="compositionally biased region" description="Basic and acidic residues" evidence="4">
    <location>
        <begin position="317"/>
        <end position="328"/>
    </location>
</feature>
<dbReference type="Gene3D" id="4.10.60.10">
    <property type="entry name" value="Zinc finger, CCHC-type"/>
    <property type="match status" value="1"/>
</dbReference>
<keyword evidence="2" id="KW-0479">Metal-binding</keyword>
<sequence>MAASPITVDGGNMPPEDKWDHPHDPMVTSPNNSNSGGPHPGDEHHSSHQQPPEDNDSYMRNASAPAEGSDTHPNGRSETSHRGEKQIKPNKVYIGGLPEYTRKEDLQNCFGKIGDIVNIELKVGYGFVEFDSREAAEESVAKYHEGFFMGNKIRVELSRGGGRTAKYGGDPGACFKCGQVGHWARECPSTNGSARGSDAPLIDRIQPSGRDYPPPPPRDYPPYRDDYPRYPPRDPRYAYDYPPPPRDYRRPPSPPREYRDYPPPARGPPPRDDDYRARGAAPPPARVEARPGYYPPEDALPPPGYPPSRYGPPPPRDYYDRYDRRAPPPDRYAPYPPQPACSC</sequence>
<dbReference type="SMART" id="SM00360">
    <property type="entry name" value="RRM"/>
    <property type="match status" value="1"/>
</dbReference>
<evidence type="ECO:0000259" key="6">
    <source>
        <dbReference type="PROSITE" id="PS50158"/>
    </source>
</evidence>
<feature type="compositionally biased region" description="Basic and acidic residues" evidence="4">
    <location>
        <begin position="221"/>
        <end position="237"/>
    </location>
</feature>
<evidence type="ECO:0000313" key="8">
    <source>
        <dbReference type="Proteomes" id="UP001385951"/>
    </source>
</evidence>
<dbReference type="CDD" id="cd00590">
    <property type="entry name" value="RRM_SF"/>
    <property type="match status" value="1"/>
</dbReference>